<gene>
    <name evidence="1" type="ORF">MVEN_01122000</name>
</gene>
<keyword evidence="2" id="KW-1185">Reference proteome</keyword>
<evidence type="ECO:0000313" key="2">
    <source>
        <dbReference type="Proteomes" id="UP000620124"/>
    </source>
</evidence>
<accession>A0A8H6YA47</accession>
<name>A0A8H6YA47_9AGAR</name>
<dbReference type="Proteomes" id="UP000620124">
    <property type="component" value="Unassembled WGS sequence"/>
</dbReference>
<dbReference type="OrthoDB" id="3037911at2759"/>
<evidence type="ECO:0000313" key="1">
    <source>
        <dbReference type="EMBL" id="KAF7354335.1"/>
    </source>
</evidence>
<protein>
    <submittedName>
        <fullName evidence="1">Uncharacterized protein</fullName>
    </submittedName>
</protein>
<organism evidence="1 2">
    <name type="scientific">Mycena venus</name>
    <dbReference type="NCBI Taxonomy" id="2733690"/>
    <lineage>
        <taxon>Eukaryota</taxon>
        <taxon>Fungi</taxon>
        <taxon>Dikarya</taxon>
        <taxon>Basidiomycota</taxon>
        <taxon>Agaricomycotina</taxon>
        <taxon>Agaricomycetes</taxon>
        <taxon>Agaricomycetidae</taxon>
        <taxon>Agaricales</taxon>
        <taxon>Marasmiineae</taxon>
        <taxon>Mycenaceae</taxon>
        <taxon>Mycena</taxon>
    </lineage>
</organism>
<sequence length="194" mass="21678">MSPIPSLRGKRLDHELAKPVLAVAGQARLLSNIRESPEPTAIEPYFGLEARLLNIESEIAHLRVALKIPTSTPCPTSQRAQHERSMADKCVGGDLPIGTLNPPLGTPSSFHDAVQEEVKAQLDSLHKALDEFEQHAGSKTGRKQLWCARNHIIFKFDRATGSVQIRPFRCIYLHYTSLEDWTDQCDVLRCNPSF</sequence>
<comment type="caution">
    <text evidence="1">The sequence shown here is derived from an EMBL/GenBank/DDBJ whole genome shotgun (WGS) entry which is preliminary data.</text>
</comment>
<reference evidence="1" key="1">
    <citation type="submission" date="2020-05" db="EMBL/GenBank/DDBJ databases">
        <title>Mycena genomes resolve the evolution of fungal bioluminescence.</title>
        <authorList>
            <person name="Tsai I.J."/>
        </authorList>
    </citation>
    <scope>NUCLEOTIDE SEQUENCE</scope>
    <source>
        <strain evidence="1">CCC161011</strain>
    </source>
</reference>
<dbReference type="EMBL" id="JACAZI010000008">
    <property type="protein sequence ID" value="KAF7354335.1"/>
    <property type="molecule type" value="Genomic_DNA"/>
</dbReference>
<dbReference type="AlphaFoldDB" id="A0A8H6YA47"/>
<proteinExistence type="predicted"/>